<protein>
    <submittedName>
        <fullName evidence="1">Unannotated protein</fullName>
    </submittedName>
</protein>
<dbReference type="EMBL" id="CAFBNC010000165">
    <property type="protein sequence ID" value="CAB4955806.1"/>
    <property type="molecule type" value="Genomic_DNA"/>
</dbReference>
<gene>
    <name evidence="1" type="ORF">UFOPK3733_02152</name>
</gene>
<reference evidence="1" key="1">
    <citation type="submission" date="2020-05" db="EMBL/GenBank/DDBJ databases">
        <authorList>
            <person name="Chiriac C."/>
            <person name="Salcher M."/>
            <person name="Ghai R."/>
            <person name="Kavagutti S V."/>
        </authorList>
    </citation>
    <scope>NUCLEOTIDE SEQUENCE</scope>
</reference>
<sequence>MRTHAQFRRRNSEIDVPLVAGGAPVLVPLERLFGRHEELEFHLLELTSAEHEVARSDLVAKRLADLGNTERWLLAAGLKHIREVDEHALRGLGAQIGHSRVGLHRAGVGLEHEVEVAGLGERVLATTAGAGGEILELVLTESLTTLTAVNERIGEVLQMSRCFPDGRRRENRGIKTHDVVAHLHHGTPPSILDVAQQLHADGAVVVGGPEPAVNLGRREHEATTLREVDHLLHERDIVGDRNIRHEQ</sequence>
<name>A0A6J7KJ10_9ZZZZ</name>
<evidence type="ECO:0000313" key="1">
    <source>
        <dbReference type="EMBL" id="CAB4955806.1"/>
    </source>
</evidence>
<accession>A0A6J7KJ10</accession>
<dbReference type="AlphaFoldDB" id="A0A6J7KJ10"/>
<proteinExistence type="predicted"/>
<organism evidence="1">
    <name type="scientific">freshwater metagenome</name>
    <dbReference type="NCBI Taxonomy" id="449393"/>
    <lineage>
        <taxon>unclassified sequences</taxon>
        <taxon>metagenomes</taxon>
        <taxon>ecological metagenomes</taxon>
    </lineage>
</organism>